<dbReference type="AlphaFoldDB" id="A0A386WXE3"/>
<dbReference type="Gene3D" id="1.10.260.40">
    <property type="entry name" value="lambda repressor-like DNA-binding domains"/>
    <property type="match status" value="1"/>
</dbReference>
<organism evidence="2 3">
    <name type="scientific">Micromonospora tulbaghiae</name>
    <dbReference type="NCBI Taxonomy" id="479978"/>
    <lineage>
        <taxon>Bacteria</taxon>
        <taxon>Bacillati</taxon>
        <taxon>Actinomycetota</taxon>
        <taxon>Actinomycetes</taxon>
        <taxon>Micromonosporales</taxon>
        <taxon>Micromonosporaceae</taxon>
        <taxon>Micromonospora</taxon>
    </lineage>
</organism>
<dbReference type="KEGG" id="mtua:CSH63_27225"/>
<keyword evidence="2" id="KW-0238">DNA-binding</keyword>
<dbReference type="GO" id="GO:0003677">
    <property type="term" value="F:DNA binding"/>
    <property type="evidence" value="ECO:0007669"/>
    <property type="project" value="UniProtKB-KW"/>
</dbReference>
<dbReference type="InterPro" id="IPR001387">
    <property type="entry name" value="Cro/C1-type_HTH"/>
</dbReference>
<dbReference type="RefSeq" id="WP_120572674.1">
    <property type="nucleotide sequence ID" value="NZ_CP024087.1"/>
</dbReference>
<proteinExistence type="predicted"/>
<dbReference type="CDD" id="cd00093">
    <property type="entry name" value="HTH_XRE"/>
    <property type="match status" value="1"/>
</dbReference>
<dbReference type="Proteomes" id="UP000267804">
    <property type="component" value="Chromosome"/>
</dbReference>
<gene>
    <name evidence="2" type="ORF">CSH63_27225</name>
</gene>
<feature type="domain" description="HTH cro/C1-type" evidence="1">
    <location>
        <begin position="90"/>
        <end position="125"/>
    </location>
</feature>
<protein>
    <submittedName>
        <fullName evidence="2">DNA-binding protein</fullName>
    </submittedName>
</protein>
<reference evidence="2 3" key="1">
    <citation type="submission" date="2017-10" db="EMBL/GenBank/DDBJ databases">
        <title>Integration of genomic and chemical information greatly accelerates assignment of the full stereostructure of myelolactone, a potent inhibitor of myeloma from a marine-derived Micromonospora.</title>
        <authorList>
            <person name="Kim M.C."/>
            <person name="Machado H."/>
            <person name="Jensen P.R."/>
            <person name="Fenical W."/>
        </authorList>
    </citation>
    <scope>NUCLEOTIDE SEQUENCE [LARGE SCALE GENOMIC DNA]</scope>
    <source>
        <strain evidence="2 3">CNY-010</strain>
    </source>
</reference>
<dbReference type="InterPro" id="IPR010982">
    <property type="entry name" value="Lambda_DNA-bd_dom_sf"/>
</dbReference>
<evidence type="ECO:0000313" key="3">
    <source>
        <dbReference type="Proteomes" id="UP000267804"/>
    </source>
</evidence>
<dbReference type="SUPFAM" id="SSF47413">
    <property type="entry name" value="lambda repressor-like DNA-binding domains"/>
    <property type="match status" value="1"/>
</dbReference>
<sequence length="445" mass="47956">MIEASRPSRCARCGANLAADNGSGRCAPCQRAERDRIVAAPDVPPSFWSHEPLRHALADRHLGRVVRAYRHHPYHGRQPLPQTTVAGWFGITQAQLSRIENGPAVVHLDRLAHWARVLRIPAHTLWFRLPAAPGDTPLPADVVEVGPQLIRALRSADRQVGGKYLYSTVLAHLATFSTPTGRPSALPPQVLMAVAALHEMAGWMAHDSGDSTTSRRHFLDALALAVDSRDALLVAQVHGSLSHLACHGGNAEAAISHSNDGLGAAAQEEAGALIRARLLALQARGLAAAGLTADCHASLRRAESAFAEAAPAPTEWLSPFDRTSFDIESARCLLRLGDVTAALRILNDNVAERPGGRVRSQALARILLATALVGQARIEEACDLTHQTVELTHGLGSAVVLDQLRHLALLLRSHAVRCPDVPQLLDRLRDAIWERRWVALPLPTG</sequence>
<accession>A0A386WXE3</accession>
<evidence type="ECO:0000313" key="2">
    <source>
        <dbReference type="EMBL" id="AYF31064.1"/>
    </source>
</evidence>
<dbReference type="EMBL" id="CP024087">
    <property type="protein sequence ID" value="AYF31064.1"/>
    <property type="molecule type" value="Genomic_DNA"/>
</dbReference>
<dbReference type="PROSITE" id="PS50943">
    <property type="entry name" value="HTH_CROC1"/>
    <property type="match status" value="1"/>
</dbReference>
<name>A0A386WXE3_9ACTN</name>
<evidence type="ECO:0000259" key="1">
    <source>
        <dbReference type="PROSITE" id="PS50943"/>
    </source>
</evidence>